<keyword evidence="2" id="KW-1185">Reference proteome</keyword>
<protein>
    <submittedName>
        <fullName evidence="1">Uncharacterized protein</fullName>
    </submittedName>
</protein>
<accession>A0AAW1XAT7</accession>
<name>A0AAW1XAT7_RUBAR</name>
<sequence length="75" mass="8380">MDVLSWNCRGMGMDSKMQALKDLISQNRPSGGLGLFWRDEVKLRVQSSSARFIDAELDGNPGDSCHTPIPRPILY</sequence>
<organism evidence="1 2">
    <name type="scientific">Rubus argutus</name>
    <name type="common">Southern blackberry</name>
    <dbReference type="NCBI Taxonomy" id="59490"/>
    <lineage>
        <taxon>Eukaryota</taxon>
        <taxon>Viridiplantae</taxon>
        <taxon>Streptophyta</taxon>
        <taxon>Embryophyta</taxon>
        <taxon>Tracheophyta</taxon>
        <taxon>Spermatophyta</taxon>
        <taxon>Magnoliopsida</taxon>
        <taxon>eudicotyledons</taxon>
        <taxon>Gunneridae</taxon>
        <taxon>Pentapetalae</taxon>
        <taxon>rosids</taxon>
        <taxon>fabids</taxon>
        <taxon>Rosales</taxon>
        <taxon>Rosaceae</taxon>
        <taxon>Rosoideae</taxon>
        <taxon>Rosoideae incertae sedis</taxon>
        <taxon>Rubus</taxon>
    </lineage>
</organism>
<reference evidence="1 2" key="1">
    <citation type="journal article" date="2023" name="G3 (Bethesda)">
        <title>A chromosome-length genome assembly and annotation of blackberry (Rubus argutus, cv. 'Hillquist').</title>
        <authorList>
            <person name="Bruna T."/>
            <person name="Aryal R."/>
            <person name="Dudchenko O."/>
            <person name="Sargent D.J."/>
            <person name="Mead D."/>
            <person name="Buti M."/>
            <person name="Cavallini A."/>
            <person name="Hytonen T."/>
            <person name="Andres J."/>
            <person name="Pham M."/>
            <person name="Weisz D."/>
            <person name="Mascagni F."/>
            <person name="Usai G."/>
            <person name="Natali L."/>
            <person name="Bassil N."/>
            <person name="Fernandez G.E."/>
            <person name="Lomsadze A."/>
            <person name="Armour M."/>
            <person name="Olukolu B."/>
            <person name="Poorten T."/>
            <person name="Britton C."/>
            <person name="Davik J."/>
            <person name="Ashrafi H."/>
            <person name="Aiden E.L."/>
            <person name="Borodovsky M."/>
            <person name="Worthington M."/>
        </authorList>
    </citation>
    <scope>NUCLEOTIDE SEQUENCE [LARGE SCALE GENOMIC DNA]</scope>
    <source>
        <strain evidence="1">PI 553951</strain>
    </source>
</reference>
<comment type="caution">
    <text evidence="1">The sequence shown here is derived from an EMBL/GenBank/DDBJ whole genome shotgun (WGS) entry which is preliminary data.</text>
</comment>
<dbReference type="Proteomes" id="UP001457282">
    <property type="component" value="Unassembled WGS sequence"/>
</dbReference>
<proteinExistence type="predicted"/>
<gene>
    <name evidence="1" type="ORF">M0R45_020172</name>
</gene>
<evidence type="ECO:0000313" key="2">
    <source>
        <dbReference type="Proteomes" id="UP001457282"/>
    </source>
</evidence>
<dbReference type="EMBL" id="JBEDUW010000004">
    <property type="protein sequence ID" value="KAK9932953.1"/>
    <property type="molecule type" value="Genomic_DNA"/>
</dbReference>
<dbReference type="AlphaFoldDB" id="A0AAW1XAT7"/>
<evidence type="ECO:0000313" key="1">
    <source>
        <dbReference type="EMBL" id="KAK9932953.1"/>
    </source>
</evidence>